<organism evidence="2 3">
    <name type="scientific">Candidatus Wolfebacteria bacterium RIFCSPLOWO2_01_FULL_38_11</name>
    <dbReference type="NCBI Taxonomy" id="1802556"/>
    <lineage>
        <taxon>Bacteria</taxon>
        <taxon>Candidatus Wolfeibacteriota</taxon>
    </lineage>
</organism>
<accession>A0A1F8DR85</accession>
<feature type="domain" description="Methyltransferase type 11" evidence="1">
    <location>
        <begin position="102"/>
        <end position="144"/>
    </location>
</feature>
<dbReference type="InterPro" id="IPR013216">
    <property type="entry name" value="Methyltransf_11"/>
</dbReference>
<dbReference type="Proteomes" id="UP000178798">
    <property type="component" value="Unassembled WGS sequence"/>
</dbReference>
<reference evidence="2 3" key="1">
    <citation type="journal article" date="2016" name="Nat. Commun.">
        <title>Thousands of microbial genomes shed light on interconnected biogeochemical processes in an aquifer system.</title>
        <authorList>
            <person name="Anantharaman K."/>
            <person name="Brown C.T."/>
            <person name="Hug L.A."/>
            <person name="Sharon I."/>
            <person name="Castelle C.J."/>
            <person name="Probst A.J."/>
            <person name="Thomas B.C."/>
            <person name="Singh A."/>
            <person name="Wilkins M.J."/>
            <person name="Karaoz U."/>
            <person name="Brodie E.L."/>
            <person name="Williams K.H."/>
            <person name="Hubbard S.S."/>
            <person name="Banfield J.F."/>
        </authorList>
    </citation>
    <scope>NUCLEOTIDE SEQUENCE [LARGE SCALE GENOMIC DNA]</scope>
</reference>
<sequence length="232" mass="27090">MKRIKKILIPFVVFLADIFIGKRNLKASGIKIKVNLGCGLRCLPDWINIDASLTALFGSRRFGFINKLLYRLAGSSAYYSFEEFDAIIKKNELHFYDLRKGIPLLAGSADVLYTSHFLEHLNKNDAKKFIKECYRALKPRGILRIVVPDLEAAFKKYKEGKTEEMLDTFFYTSDTYDFHMHKYNYNFQTLKKLLEKTGFVQVKKQNYQKGECPDIDFLDIYPNNSLYVETRK</sequence>
<protein>
    <recommendedName>
        <fullName evidence="1">Methyltransferase type 11 domain-containing protein</fullName>
    </recommendedName>
</protein>
<dbReference type="GO" id="GO:0008757">
    <property type="term" value="F:S-adenosylmethionine-dependent methyltransferase activity"/>
    <property type="evidence" value="ECO:0007669"/>
    <property type="project" value="InterPro"/>
</dbReference>
<evidence type="ECO:0000313" key="3">
    <source>
        <dbReference type="Proteomes" id="UP000178798"/>
    </source>
</evidence>
<comment type="caution">
    <text evidence="2">The sequence shown here is derived from an EMBL/GenBank/DDBJ whole genome shotgun (WGS) entry which is preliminary data.</text>
</comment>
<dbReference type="EMBL" id="MGIQ01000009">
    <property type="protein sequence ID" value="OGM91137.1"/>
    <property type="molecule type" value="Genomic_DNA"/>
</dbReference>
<evidence type="ECO:0000259" key="1">
    <source>
        <dbReference type="Pfam" id="PF08241"/>
    </source>
</evidence>
<dbReference type="STRING" id="1802556.A2999_01205"/>
<name>A0A1F8DR85_9BACT</name>
<evidence type="ECO:0000313" key="2">
    <source>
        <dbReference type="EMBL" id="OGM91137.1"/>
    </source>
</evidence>
<dbReference type="SUPFAM" id="SSF53335">
    <property type="entry name" value="S-adenosyl-L-methionine-dependent methyltransferases"/>
    <property type="match status" value="1"/>
</dbReference>
<dbReference type="InterPro" id="IPR029063">
    <property type="entry name" value="SAM-dependent_MTases_sf"/>
</dbReference>
<dbReference type="Gene3D" id="3.40.50.150">
    <property type="entry name" value="Vaccinia Virus protein VP39"/>
    <property type="match status" value="1"/>
</dbReference>
<dbReference type="AlphaFoldDB" id="A0A1F8DR85"/>
<proteinExistence type="predicted"/>
<dbReference type="Pfam" id="PF08241">
    <property type="entry name" value="Methyltransf_11"/>
    <property type="match status" value="1"/>
</dbReference>
<gene>
    <name evidence="2" type="ORF">A2999_01205</name>
</gene>
<dbReference type="CDD" id="cd02440">
    <property type="entry name" value="AdoMet_MTases"/>
    <property type="match status" value="1"/>
</dbReference>